<name>A0A2P2LHK8_RHIMU</name>
<accession>A0A2P2LHK8</accession>
<dbReference type="EMBL" id="GGEC01036971">
    <property type="protein sequence ID" value="MBX17455.1"/>
    <property type="molecule type" value="Transcribed_RNA"/>
</dbReference>
<sequence length="34" mass="3885">MRVCARLRGSASNCVYRCRENKLGRSCFLATAKY</sequence>
<dbReference type="AlphaFoldDB" id="A0A2P2LHK8"/>
<proteinExistence type="predicted"/>
<organism evidence="1">
    <name type="scientific">Rhizophora mucronata</name>
    <name type="common">Asiatic mangrove</name>
    <dbReference type="NCBI Taxonomy" id="61149"/>
    <lineage>
        <taxon>Eukaryota</taxon>
        <taxon>Viridiplantae</taxon>
        <taxon>Streptophyta</taxon>
        <taxon>Embryophyta</taxon>
        <taxon>Tracheophyta</taxon>
        <taxon>Spermatophyta</taxon>
        <taxon>Magnoliopsida</taxon>
        <taxon>eudicotyledons</taxon>
        <taxon>Gunneridae</taxon>
        <taxon>Pentapetalae</taxon>
        <taxon>rosids</taxon>
        <taxon>fabids</taxon>
        <taxon>Malpighiales</taxon>
        <taxon>Rhizophoraceae</taxon>
        <taxon>Rhizophora</taxon>
    </lineage>
</organism>
<protein>
    <submittedName>
        <fullName evidence="1">Uncharacterized protein</fullName>
    </submittedName>
</protein>
<evidence type="ECO:0000313" key="1">
    <source>
        <dbReference type="EMBL" id="MBX17455.1"/>
    </source>
</evidence>
<reference evidence="1" key="1">
    <citation type="submission" date="2018-02" db="EMBL/GenBank/DDBJ databases">
        <title>Rhizophora mucronata_Transcriptome.</title>
        <authorList>
            <person name="Meera S.P."/>
            <person name="Sreeshan A."/>
            <person name="Augustine A."/>
        </authorList>
    </citation>
    <scope>NUCLEOTIDE SEQUENCE</scope>
    <source>
        <tissue evidence="1">Leaf</tissue>
    </source>
</reference>